<accession>A0A3R7JEV9</accession>
<dbReference type="Proteomes" id="UP000215289">
    <property type="component" value="Unassembled WGS sequence"/>
</dbReference>
<keyword evidence="2" id="KW-1185">Reference proteome</keyword>
<name>A0A3R7JEV9_9EURO</name>
<evidence type="ECO:0000313" key="1">
    <source>
        <dbReference type="EMBL" id="RLL96260.1"/>
    </source>
</evidence>
<dbReference type="EMBL" id="NIDN02000117">
    <property type="protein sequence ID" value="RLL96260.1"/>
    <property type="molecule type" value="Genomic_DNA"/>
</dbReference>
<evidence type="ECO:0000313" key="2">
    <source>
        <dbReference type="Proteomes" id="UP000215289"/>
    </source>
</evidence>
<dbReference type="AlphaFoldDB" id="A0A3R7JEV9"/>
<reference evidence="1 2" key="1">
    <citation type="submission" date="2018-08" db="EMBL/GenBank/DDBJ databases">
        <title>Draft genome sequences of two Aspergillus turcosus clinical strains isolated from bronchoalveolar lavage fluid: one azole-susceptible and the other azole-resistant.</title>
        <authorList>
            <person name="Parent-Michaud M."/>
            <person name="Dufresne P.J."/>
            <person name="Fournier E."/>
            <person name="Martineau C."/>
            <person name="Moreira S."/>
            <person name="Perkins V."/>
            <person name="De Repentigny L."/>
            <person name="Dufresne S.F."/>
        </authorList>
    </citation>
    <scope>NUCLEOTIDE SEQUENCE [LARGE SCALE GENOMIC DNA]</scope>
    <source>
        <strain evidence="1">HMR AF 1038</strain>
    </source>
</reference>
<comment type="caution">
    <text evidence="1">The sequence shown here is derived from an EMBL/GenBank/DDBJ whole genome shotgun (WGS) entry which is preliminary data.</text>
</comment>
<sequence>MDICLNNQLPEFSLSFKRAESRRRHVENSQEEKGVITSDVGRRGAWRKDDHRELGAMFVKYRPNIVSVVRSSRFAYPADGVGDVSDEYNLILQYRYKGDRTVSELDGRLSPALFCSSADDDINSILDSISSMRSFNLRYLFPGWLVASMQVLPDFWHLGSAGRILLWVHGMTGMLEEYCCGVAKSLVISKLGDFVGIDAFGSHFLLLLFSHGDITRFQTFILGR</sequence>
<organism evidence="1 2">
    <name type="scientific">Aspergillus turcosus</name>
    <dbReference type="NCBI Taxonomy" id="1245748"/>
    <lineage>
        <taxon>Eukaryota</taxon>
        <taxon>Fungi</taxon>
        <taxon>Dikarya</taxon>
        <taxon>Ascomycota</taxon>
        <taxon>Pezizomycotina</taxon>
        <taxon>Eurotiomycetes</taxon>
        <taxon>Eurotiomycetidae</taxon>
        <taxon>Eurotiales</taxon>
        <taxon>Aspergillaceae</taxon>
        <taxon>Aspergillus</taxon>
        <taxon>Aspergillus subgen. Fumigati</taxon>
    </lineage>
</organism>
<gene>
    <name evidence="1" type="ORF">CFD26_102119</name>
</gene>
<proteinExistence type="predicted"/>
<protein>
    <submittedName>
        <fullName evidence="1">Uncharacterized protein</fullName>
    </submittedName>
</protein>